<dbReference type="InterPro" id="IPR013785">
    <property type="entry name" value="Aldolase_TIM"/>
</dbReference>
<evidence type="ECO:0000256" key="4">
    <source>
        <dbReference type="ARBA" id="ARBA00023239"/>
    </source>
</evidence>
<dbReference type="SUPFAM" id="SSF51569">
    <property type="entry name" value="Aldolase"/>
    <property type="match status" value="1"/>
</dbReference>
<dbReference type="PANTHER" id="PTHR30246">
    <property type="entry name" value="2-KETO-3-DEOXY-6-PHOSPHOGLUCONATE ALDOLASE"/>
    <property type="match status" value="1"/>
</dbReference>
<evidence type="ECO:0000313" key="6">
    <source>
        <dbReference type="EMBL" id="PRO66308.1"/>
    </source>
</evidence>
<protein>
    <submittedName>
        <fullName evidence="6">2-dehydro-3-deoxyphosphogluconate aldolase</fullName>
    </submittedName>
</protein>
<comment type="caution">
    <text evidence="6">The sequence shown here is derived from an EMBL/GenBank/DDBJ whole genome shotgun (WGS) entry which is preliminary data.</text>
</comment>
<name>A0A2P6MJ43_ALKUR</name>
<dbReference type="OrthoDB" id="9802667at2"/>
<comment type="pathway">
    <text evidence="1">Carbohydrate acid metabolism.</text>
</comment>
<evidence type="ECO:0000313" key="7">
    <source>
        <dbReference type="Proteomes" id="UP000243650"/>
    </source>
</evidence>
<reference evidence="6 7" key="1">
    <citation type="submission" date="2018-03" db="EMBL/GenBank/DDBJ databases">
        <title>Bacillus urumqiensis sp. nov., a moderately haloalkaliphilic bacterium isolated from a salt lake.</title>
        <authorList>
            <person name="Zhao B."/>
            <person name="Liao Z."/>
        </authorList>
    </citation>
    <scope>NUCLEOTIDE SEQUENCE [LARGE SCALE GENOMIC DNA]</scope>
    <source>
        <strain evidence="6 7">BZ-SZ-XJ18</strain>
    </source>
</reference>
<dbReference type="Proteomes" id="UP000243650">
    <property type="component" value="Unassembled WGS sequence"/>
</dbReference>
<dbReference type="Pfam" id="PF01081">
    <property type="entry name" value="Aldolase"/>
    <property type="match status" value="1"/>
</dbReference>
<dbReference type="PANTHER" id="PTHR30246:SF1">
    <property type="entry name" value="2-DEHYDRO-3-DEOXY-6-PHOSPHOGALACTONATE ALDOLASE-RELATED"/>
    <property type="match status" value="1"/>
</dbReference>
<organism evidence="6 7">
    <name type="scientific">Alkalicoccus urumqiensis</name>
    <name type="common">Bacillus urumqiensis</name>
    <dbReference type="NCBI Taxonomy" id="1548213"/>
    <lineage>
        <taxon>Bacteria</taxon>
        <taxon>Bacillati</taxon>
        <taxon>Bacillota</taxon>
        <taxon>Bacilli</taxon>
        <taxon>Bacillales</taxon>
        <taxon>Bacillaceae</taxon>
        <taxon>Alkalicoccus</taxon>
    </lineage>
</organism>
<dbReference type="GO" id="GO:0016829">
    <property type="term" value="F:lyase activity"/>
    <property type="evidence" value="ECO:0007669"/>
    <property type="project" value="UniProtKB-KW"/>
</dbReference>
<evidence type="ECO:0000256" key="1">
    <source>
        <dbReference type="ARBA" id="ARBA00004761"/>
    </source>
</evidence>
<keyword evidence="4" id="KW-0456">Lyase</keyword>
<keyword evidence="5" id="KW-0119">Carbohydrate metabolism</keyword>
<keyword evidence="7" id="KW-1185">Reference proteome</keyword>
<gene>
    <name evidence="6" type="ORF">C6I21_05760</name>
</gene>
<dbReference type="InterPro" id="IPR000887">
    <property type="entry name" value="Aldlse_KDPG_KHG"/>
</dbReference>
<accession>A0A2P6MJ43</accession>
<evidence type="ECO:0000256" key="5">
    <source>
        <dbReference type="ARBA" id="ARBA00023277"/>
    </source>
</evidence>
<comment type="similarity">
    <text evidence="2">Belongs to the KHG/KDPG aldolase family.</text>
</comment>
<dbReference type="EMBL" id="PVNS01000004">
    <property type="protein sequence ID" value="PRO66308.1"/>
    <property type="molecule type" value="Genomic_DNA"/>
</dbReference>
<evidence type="ECO:0000256" key="2">
    <source>
        <dbReference type="ARBA" id="ARBA00006906"/>
    </source>
</evidence>
<evidence type="ECO:0000256" key="3">
    <source>
        <dbReference type="ARBA" id="ARBA00011233"/>
    </source>
</evidence>
<dbReference type="NCBIfam" id="TIGR01182">
    <property type="entry name" value="eda"/>
    <property type="match status" value="1"/>
</dbReference>
<dbReference type="CDD" id="cd00452">
    <property type="entry name" value="KDPG_aldolase"/>
    <property type="match status" value="1"/>
</dbReference>
<dbReference type="AlphaFoldDB" id="A0A2P6MJ43"/>
<comment type="subunit">
    <text evidence="3">Homotrimer.</text>
</comment>
<proteinExistence type="inferred from homology"/>
<dbReference type="RefSeq" id="WP_105958498.1">
    <property type="nucleotide sequence ID" value="NZ_PVNS01000004.1"/>
</dbReference>
<dbReference type="Gene3D" id="3.20.20.70">
    <property type="entry name" value="Aldolase class I"/>
    <property type="match status" value="1"/>
</dbReference>
<sequence length="217" mass="22900">MDKQQVLEHVLETKLVAVIRGHRPDTIGRVVEALADGGVTTMEITADSPDAAGMVREAVERVGDRAVVGAGTVLDGAQADAMVDAGAQFIFSPDTWEETIKTAVSRGVVSIPGAITPTEITTALRAGADIIKVFPADQVGTSFFKAMQGPLPHVKLMPTGGVRLSNMTEFLDAGACAVGLGTSLIRGADKDDPETIRQEAARYRQAVDDWMKAGEIK</sequence>